<name>A0A2P2N308_RHIMU</name>
<protein>
    <submittedName>
        <fullName evidence="1">Uncharacterized protein</fullName>
    </submittedName>
</protein>
<reference evidence="1" key="1">
    <citation type="submission" date="2018-02" db="EMBL/GenBank/DDBJ databases">
        <title>Rhizophora mucronata_Transcriptome.</title>
        <authorList>
            <person name="Meera S.P."/>
            <person name="Sreeshan A."/>
            <person name="Augustine A."/>
        </authorList>
    </citation>
    <scope>NUCLEOTIDE SEQUENCE</scope>
    <source>
        <tissue evidence="1">Leaf</tissue>
    </source>
</reference>
<accession>A0A2P2N308</accession>
<dbReference type="EMBL" id="GGEC01056353">
    <property type="protein sequence ID" value="MBX36837.1"/>
    <property type="molecule type" value="Transcribed_RNA"/>
</dbReference>
<evidence type="ECO:0000313" key="1">
    <source>
        <dbReference type="EMBL" id="MBX36837.1"/>
    </source>
</evidence>
<organism evidence="1">
    <name type="scientific">Rhizophora mucronata</name>
    <name type="common">Asiatic mangrove</name>
    <dbReference type="NCBI Taxonomy" id="61149"/>
    <lineage>
        <taxon>Eukaryota</taxon>
        <taxon>Viridiplantae</taxon>
        <taxon>Streptophyta</taxon>
        <taxon>Embryophyta</taxon>
        <taxon>Tracheophyta</taxon>
        <taxon>Spermatophyta</taxon>
        <taxon>Magnoliopsida</taxon>
        <taxon>eudicotyledons</taxon>
        <taxon>Gunneridae</taxon>
        <taxon>Pentapetalae</taxon>
        <taxon>rosids</taxon>
        <taxon>fabids</taxon>
        <taxon>Malpighiales</taxon>
        <taxon>Rhizophoraceae</taxon>
        <taxon>Rhizophora</taxon>
    </lineage>
</organism>
<sequence>MFYLLRVVACLYHSLSMQISSSFLLISPQFPLFLYPFLP</sequence>
<proteinExistence type="predicted"/>
<dbReference type="AlphaFoldDB" id="A0A2P2N308"/>